<proteinExistence type="predicted"/>
<dbReference type="Proteomes" id="UP001239111">
    <property type="component" value="Chromosome 2"/>
</dbReference>
<sequence length="319" mass="36953">MEIIDKKFRICLNPRKIKETRSKNVRECLQPPKPSHFQTLITDIRNDFIIKSKNSVEIGRSHDQSASLPSTVDPEATTFGRPTAFGHTVNDIFDGELQNYLRGTPNNQPGLQTDRQYKEPFSKLLSYGKQTHTDPDGNKVRKLVHWYKKSEDIVETNNNETTQARFPSLKKKTGGQSQIGVHQSLREVPINTKIIQLGKCLSHLSGIRQQIRKRDTEISFLDILEHFQCIDQNKLGQVSLDQFLEILAKIRVKPDREMFEWILREFDFMEGNIIFYQNAIRLLNWKCPLPPTSKIDDIPRESQHYTTTYQDAMKTGVLK</sequence>
<evidence type="ECO:0000313" key="1">
    <source>
        <dbReference type="EMBL" id="KAJ8681169.1"/>
    </source>
</evidence>
<reference evidence="1" key="1">
    <citation type="submission" date="2023-04" db="EMBL/GenBank/DDBJ databases">
        <title>A chromosome-level genome assembly of the parasitoid wasp Eretmocerus hayati.</title>
        <authorList>
            <person name="Zhong Y."/>
            <person name="Liu S."/>
            <person name="Liu Y."/>
        </authorList>
    </citation>
    <scope>NUCLEOTIDE SEQUENCE</scope>
    <source>
        <strain evidence="1">ZJU_SS_LIU_2023</strain>
    </source>
</reference>
<gene>
    <name evidence="1" type="ORF">QAD02_016956</name>
</gene>
<organism evidence="1 2">
    <name type="scientific">Eretmocerus hayati</name>
    <dbReference type="NCBI Taxonomy" id="131215"/>
    <lineage>
        <taxon>Eukaryota</taxon>
        <taxon>Metazoa</taxon>
        <taxon>Ecdysozoa</taxon>
        <taxon>Arthropoda</taxon>
        <taxon>Hexapoda</taxon>
        <taxon>Insecta</taxon>
        <taxon>Pterygota</taxon>
        <taxon>Neoptera</taxon>
        <taxon>Endopterygota</taxon>
        <taxon>Hymenoptera</taxon>
        <taxon>Apocrita</taxon>
        <taxon>Proctotrupomorpha</taxon>
        <taxon>Chalcidoidea</taxon>
        <taxon>Aphelinidae</taxon>
        <taxon>Aphelininae</taxon>
        <taxon>Eretmocerus</taxon>
    </lineage>
</organism>
<accession>A0ACC2PF21</accession>
<name>A0ACC2PF21_9HYME</name>
<protein>
    <submittedName>
        <fullName evidence="1">Uncharacterized protein</fullName>
    </submittedName>
</protein>
<keyword evidence="2" id="KW-1185">Reference proteome</keyword>
<comment type="caution">
    <text evidence="1">The sequence shown here is derived from an EMBL/GenBank/DDBJ whole genome shotgun (WGS) entry which is preliminary data.</text>
</comment>
<evidence type="ECO:0000313" key="2">
    <source>
        <dbReference type="Proteomes" id="UP001239111"/>
    </source>
</evidence>
<dbReference type="EMBL" id="CM056742">
    <property type="protein sequence ID" value="KAJ8681169.1"/>
    <property type="molecule type" value="Genomic_DNA"/>
</dbReference>